<reference evidence="3 4" key="1">
    <citation type="journal article" date="2021" name="BMC Biol.">
        <title>Horizontally acquired antibacterial genes associated with adaptive radiation of ladybird beetles.</title>
        <authorList>
            <person name="Li H.S."/>
            <person name="Tang X.F."/>
            <person name="Huang Y.H."/>
            <person name="Xu Z.Y."/>
            <person name="Chen M.L."/>
            <person name="Du X.Y."/>
            <person name="Qiu B.Y."/>
            <person name="Chen P.T."/>
            <person name="Zhang W."/>
            <person name="Slipinski A."/>
            <person name="Escalona H.E."/>
            <person name="Waterhouse R.M."/>
            <person name="Zwick A."/>
            <person name="Pang H."/>
        </authorList>
    </citation>
    <scope>NUCLEOTIDE SEQUENCE [LARGE SCALE GENOMIC DNA]</scope>
    <source>
        <strain evidence="3">SYSU2018</strain>
    </source>
</reference>
<evidence type="ECO:0000313" key="4">
    <source>
        <dbReference type="Proteomes" id="UP001516400"/>
    </source>
</evidence>
<proteinExistence type="predicted"/>
<keyword evidence="4" id="KW-1185">Reference proteome</keyword>
<evidence type="ECO:0000256" key="1">
    <source>
        <dbReference type="SAM" id="MobiDB-lite"/>
    </source>
</evidence>
<dbReference type="Gene3D" id="2.20.100.10">
    <property type="entry name" value="Thrombospondin type-1 (TSP1) repeat"/>
    <property type="match status" value="1"/>
</dbReference>
<keyword evidence="2" id="KW-0472">Membrane</keyword>
<gene>
    <name evidence="3" type="ORF">HHI36_009394</name>
</gene>
<organism evidence="3 4">
    <name type="scientific">Cryptolaemus montrouzieri</name>
    <dbReference type="NCBI Taxonomy" id="559131"/>
    <lineage>
        <taxon>Eukaryota</taxon>
        <taxon>Metazoa</taxon>
        <taxon>Ecdysozoa</taxon>
        <taxon>Arthropoda</taxon>
        <taxon>Hexapoda</taxon>
        <taxon>Insecta</taxon>
        <taxon>Pterygota</taxon>
        <taxon>Neoptera</taxon>
        <taxon>Endopterygota</taxon>
        <taxon>Coleoptera</taxon>
        <taxon>Polyphaga</taxon>
        <taxon>Cucujiformia</taxon>
        <taxon>Coccinelloidea</taxon>
        <taxon>Coccinellidae</taxon>
        <taxon>Scymninae</taxon>
        <taxon>Scymnini</taxon>
        <taxon>Cryptolaemus</taxon>
    </lineage>
</organism>
<comment type="caution">
    <text evidence="3">The sequence shown here is derived from an EMBL/GenBank/DDBJ whole genome shotgun (WGS) entry which is preliminary data.</text>
</comment>
<dbReference type="Proteomes" id="UP001516400">
    <property type="component" value="Unassembled WGS sequence"/>
</dbReference>
<feature type="compositionally biased region" description="Acidic residues" evidence="1">
    <location>
        <begin position="53"/>
        <end position="66"/>
    </location>
</feature>
<name>A0ABD2MVD0_9CUCU</name>
<dbReference type="SMART" id="SM00209">
    <property type="entry name" value="TSP1"/>
    <property type="match status" value="1"/>
</dbReference>
<dbReference type="InterPro" id="IPR000884">
    <property type="entry name" value="TSP1_rpt"/>
</dbReference>
<accession>A0ABD2MVD0</accession>
<feature type="compositionally biased region" description="Basic residues" evidence="1">
    <location>
        <begin position="73"/>
        <end position="83"/>
    </location>
</feature>
<sequence>MNILMELYFLIISVFLLFYIFLFVDCETTTISSQISTHITDDGIKERQKRDENDDDSDDEDEEVNDNDSNSREKRKKKGPKVRKVWDRWSKWSECSVSCGIGKQTRWRHCIGGECAPGEKEAQIKTCVMPPC</sequence>
<dbReference type="EMBL" id="JABFTP020000021">
    <property type="protein sequence ID" value="KAL3270346.1"/>
    <property type="molecule type" value="Genomic_DNA"/>
</dbReference>
<keyword evidence="2" id="KW-1133">Transmembrane helix</keyword>
<dbReference type="PROSITE" id="PS50092">
    <property type="entry name" value="TSP1"/>
    <property type="match status" value="1"/>
</dbReference>
<dbReference type="SUPFAM" id="SSF82895">
    <property type="entry name" value="TSP-1 type 1 repeat"/>
    <property type="match status" value="1"/>
</dbReference>
<evidence type="ECO:0000256" key="2">
    <source>
        <dbReference type="SAM" id="Phobius"/>
    </source>
</evidence>
<feature type="transmembrane region" description="Helical" evidence="2">
    <location>
        <begin position="7"/>
        <end position="24"/>
    </location>
</feature>
<protein>
    <submittedName>
        <fullName evidence="3">Uncharacterized protein</fullName>
    </submittedName>
</protein>
<dbReference type="InterPro" id="IPR036383">
    <property type="entry name" value="TSP1_rpt_sf"/>
</dbReference>
<feature type="compositionally biased region" description="Basic and acidic residues" evidence="1">
    <location>
        <begin position="39"/>
        <end position="52"/>
    </location>
</feature>
<evidence type="ECO:0000313" key="3">
    <source>
        <dbReference type="EMBL" id="KAL3270346.1"/>
    </source>
</evidence>
<keyword evidence="2" id="KW-0812">Transmembrane</keyword>
<feature type="region of interest" description="Disordered" evidence="1">
    <location>
        <begin position="37"/>
        <end position="84"/>
    </location>
</feature>
<dbReference type="Pfam" id="PF00090">
    <property type="entry name" value="TSP_1"/>
    <property type="match status" value="1"/>
</dbReference>
<dbReference type="AlphaFoldDB" id="A0ABD2MVD0"/>